<name>D1CSA4_ERWPY</name>
<evidence type="ECO:0000256" key="3">
    <source>
        <dbReference type="ARBA" id="ARBA00022448"/>
    </source>
</evidence>
<reference evidence="10" key="2">
    <citation type="submission" date="2005-09" db="EMBL/GenBank/DDBJ databases">
        <title>Insights into the pathogenicity island of Erwinia pyrifoliae WT3 and Japanese Erwinia Ejp617, and its relatedness with PAI of Erwinia amylovora.</title>
        <authorList>
            <person name="Thapa S.P."/>
            <person name="Cho S."/>
            <person name="Hur J.H."/>
            <person name="Lim C.K."/>
        </authorList>
    </citation>
    <scope>NUCLEOTIDE SEQUENCE</scope>
    <source>
        <strain evidence="10">WT3</strain>
    </source>
</reference>
<accession>D1CSA4</accession>
<evidence type="ECO:0000256" key="8">
    <source>
        <dbReference type="SAM" id="Phobius"/>
    </source>
</evidence>
<feature type="transmembrane region" description="Helical" evidence="8">
    <location>
        <begin position="60"/>
        <end position="80"/>
    </location>
</feature>
<dbReference type="InterPro" id="IPR051605">
    <property type="entry name" value="CstA"/>
</dbReference>
<reference evidence="10" key="4">
    <citation type="submission" date="2009-11" db="EMBL/GenBank/DDBJ databases">
        <authorList>
            <person name="Thapa S.P."/>
            <person name="Park D.H."/>
            <person name="Cho S.Y."/>
            <person name="Hur J.H."/>
            <person name="Lim C.K."/>
        </authorList>
    </citation>
    <scope>NUCLEOTIDE SEQUENCE</scope>
    <source>
        <strain evidence="10">WT3</strain>
    </source>
</reference>
<keyword evidence="6 8" id="KW-1133">Transmembrane helix</keyword>
<dbReference type="PANTHER" id="PTHR30252">
    <property type="entry name" value="INNER MEMBRANE PEPTIDE TRANSPORTER"/>
    <property type="match status" value="1"/>
</dbReference>
<comment type="subcellular location">
    <subcellularLocation>
        <location evidence="1">Cell membrane</location>
        <topology evidence="1">Multi-pass membrane protein</topology>
    </subcellularLocation>
</comment>
<protein>
    <recommendedName>
        <fullName evidence="9">CstA N-terminal domain-containing protein</fullName>
    </recommendedName>
</protein>
<dbReference type="AlphaFoldDB" id="D1CSA4"/>
<dbReference type="PANTHER" id="PTHR30252:SF3">
    <property type="entry name" value="PYRUVATE_PROTON SYMPORTER BTST"/>
    <property type="match status" value="1"/>
</dbReference>
<organism evidence="10">
    <name type="scientific">Erwinia pyrifoliae</name>
    <dbReference type="NCBI Taxonomy" id="79967"/>
    <lineage>
        <taxon>Bacteria</taxon>
        <taxon>Pseudomonadati</taxon>
        <taxon>Pseudomonadota</taxon>
        <taxon>Gammaproteobacteria</taxon>
        <taxon>Enterobacterales</taxon>
        <taxon>Erwiniaceae</taxon>
        <taxon>Erwinia</taxon>
    </lineage>
</organism>
<reference evidence="10" key="3">
    <citation type="journal article" date="2008" name="Mol. Cells">
        <title>Genetic organization of the hrp genes cluster in Erwinia pyrifoliae and characterization of HR active domains in HrpNEp protein by mutational analysis.</title>
        <authorList>
            <person name="Shrestha R."/>
            <person name="Park D.H."/>
            <person name="Cho J.M."/>
            <person name="Cho S."/>
            <person name="Wilson C."/>
            <person name="Hwang I."/>
            <person name="Hur J.H."/>
            <person name="Lim C.K."/>
        </authorList>
    </citation>
    <scope>NUCLEOTIDE SEQUENCE</scope>
    <source>
        <strain evidence="10">WT3</strain>
    </source>
</reference>
<proteinExistence type="inferred from homology"/>
<dbReference type="Pfam" id="PF02554">
    <property type="entry name" value="CstA"/>
    <property type="match status" value="1"/>
</dbReference>
<dbReference type="InterPro" id="IPR003706">
    <property type="entry name" value="CstA_N"/>
</dbReference>
<evidence type="ECO:0000256" key="2">
    <source>
        <dbReference type="ARBA" id="ARBA00007755"/>
    </source>
</evidence>
<sequence length="112" mass="12254">MLLFISSRRNGTSLGEIIKNETGAVPGTIALFGRFPIVIIILAVLALIVVKTLAESPWGVFTACATLPIALCMGVFMRFIRPGRVGEMSRVPGKSGRWWCQSHRQRDRPGVS</sequence>
<evidence type="ECO:0000313" key="10">
    <source>
        <dbReference type="EMBL" id="ACY78302.1"/>
    </source>
</evidence>
<keyword evidence="4" id="KW-1003">Cell membrane</keyword>
<keyword evidence="3" id="KW-0813">Transport</keyword>
<evidence type="ECO:0000256" key="6">
    <source>
        <dbReference type="ARBA" id="ARBA00022989"/>
    </source>
</evidence>
<evidence type="ECO:0000256" key="5">
    <source>
        <dbReference type="ARBA" id="ARBA00022692"/>
    </source>
</evidence>
<comment type="similarity">
    <text evidence="2">Belongs to the peptide transporter carbon starvation (CstA) (TC 2.A.114) family.</text>
</comment>
<evidence type="ECO:0000256" key="1">
    <source>
        <dbReference type="ARBA" id="ARBA00004651"/>
    </source>
</evidence>
<evidence type="ECO:0000256" key="7">
    <source>
        <dbReference type="ARBA" id="ARBA00023136"/>
    </source>
</evidence>
<dbReference type="GO" id="GO:0005886">
    <property type="term" value="C:plasma membrane"/>
    <property type="evidence" value="ECO:0007669"/>
    <property type="project" value="UniProtKB-SubCell"/>
</dbReference>
<feature type="transmembrane region" description="Helical" evidence="8">
    <location>
        <begin position="35"/>
        <end position="54"/>
    </location>
</feature>
<dbReference type="EMBL" id="DQ180962">
    <property type="protein sequence ID" value="ACY78302.1"/>
    <property type="molecule type" value="Genomic_DNA"/>
</dbReference>
<evidence type="ECO:0000256" key="4">
    <source>
        <dbReference type="ARBA" id="ARBA00022475"/>
    </source>
</evidence>
<keyword evidence="5 8" id="KW-0812">Transmembrane</keyword>
<keyword evidence="7 8" id="KW-0472">Membrane</keyword>
<feature type="domain" description="CstA N-terminal" evidence="9">
    <location>
        <begin position="2"/>
        <end position="89"/>
    </location>
</feature>
<reference evidence="10" key="1">
    <citation type="journal article" date="2005" name="J. Gen. Plant Pathol.">
        <title>Identification of dspEF, hrpW, and hrpN loci and characterization of the hrpNEp gene in Erwinia pyrifoliae.</title>
        <authorList>
            <person name="Shrestha R."/>
            <person name="Tsuchiya K."/>
            <person name="Baek S.J."/>
            <person name="Bae H.N."/>
            <person name="Hwang I."/>
            <person name="Hur J.H."/>
            <person name="Lim C.K."/>
        </authorList>
    </citation>
    <scope>NUCLEOTIDE SEQUENCE</scope>
    <source>
        <strain evidence="10">WT3</strain>
    </source>
</reference>
<evidence type="ECO:0000259" key="9">
    <source>
        <dbReference type="Pfam" id="PF02554"/>
    </source>
</evidence>
<dbReference type="GO" id="GO:0009267">
    <property type="term" value="P:cellular response to starvation"/>
    <property type="evidence" value="ECO:0007669"/>
    <property type="project" value="InterPro"/>
</dbReference>